<dbReference type="Pfam" id="PF07944">
    <property type="entry name" value="Beta-AFase-like_GH127_cat"/>
    <property type="match status" value="1"/>
</dbReference>
<reference evidence="4" key="1">
    <citation type="submission" date="2023-06" db="EMBL/GenBank/DDBJ databases">
        <title>Genome-scale phylogeny and comparative genomics of the fungal order Sordariales.</title>
        <authorList>
            <consortium name="Lawrence Berkeley National Laboratory"/>
            <person name="Hensen N."/>
            <person name="Bonometti L."/>
            <person name="Westerberg I."/>
            <person name="Brannstrom I.O."/>
            <person name="Guillou S."/>
            <person name="Cros-Aarteil S."/>
            <person name="Calhoun S."/>
            <person name="Haridas S."/>
            <person name="Kuo A."/>
            <person name="Mondo S."/>
            <person name="Pangilinan J."/>
            <person name="Riley R."/>
            <person name="LaButti K."/>
            <person name="Andreopoulos B."/>
            <person name="Lipzen A."/>
            <person name="Chen C."/>
            <person name="Yanf M."/>
            <person name="Daum C."/>
            <person name="Ng V."/>
            <person name="Clum A."/>
            <person name="Steindorff A."/>
            <person name="Ohm R."/>
            <person name="Martin F."/>
            <person name="Silar P."/>
            <person name="Natvig D."/>
            <person name="Lalanne C."/>
            <person name="Gautier V."/>
            <person name="Ament-velasquez S.L."/>
            <person name="Kruys A."/>
            <person name="Hutchinson M.I."/>
            <person name="Powell A.J."/>
            <person name="Barry K."/>
            <person name="Miller A.N."/>
            <person name="Grigoriev I.V."/>
            <person name="Debuchy R."/>
            <person name="Gladieux P."/>
            <person name="Thoren M.H."/>
            <person name="Johannesson H."/>
        </authorList>
    </citation>
    <scope>NUCLEOTIDE SEQUENCE</scope>
    <source>
        <strain evidence="4">SMH3187-1</strain>
    </source>
</reference>
<dbReference type="Proteomes" id="UP001172155">
    <property type="component" value="Unassembled WGS sequence"/>
</dbReference>
<evidence type="ECO:0008006" key="6">
    <source>
        <dbReference type="Google" id="ProtNLM"/>
    </source>
</evidence>
<dbReference type="PANTHER" id="PTHR31151">
    <property type="entry name" value="PROLINE-TRNA LIGASE (DUF1680)"/>
    <property type="match status" value="1"/>
</dbReference>
<feature type="domain" description="Non-reducing end beta-L-arabinofuranosidase-like GH127 middle" evidence="3">
    <location>
        <begin position="455"/>
        <end position="546"/>
    </location>
</feature>
<keyword evidence="5" id="KW-1185">Reference proteome</keyword>
<feature type="signal peptide" evidence="1">
    <location>
        <begin position="1"/>
        <end position="16"/>
    </location>
</feature>
<organism evidence="4 5">
    <name type="scientific">Schizothecium vesticola</name>
    <dbReference type="NCBI Taxonomy" id="314040"/>
    <lineage>
        <taxon>Eukaryota</taxon>
        <taxon>Fungi</taxon>
        <taxon>Dikarya</taxon>
        <taxon>Ascomycota</taxon>
        <taxon>Pezizomycotina</taxon>
        <taxon>Sordariomycetes</taxon>
        <taxon>Sordariomycetidae</taxon>
        <taxon>Sordariales</taxon>
        <taxon>Schizotheciaceae</taxon>
        <taxon>Schizothecium</taxon>
    </lineage>
</organism>
<dbReference type="EMBL" id="JAUKUD010000001">
    <property type="protein sequence ID" value="KAK0755110.1"/>
    <property type="molecule type" value="Genomic_DNA"/>
</dbReference>
<feature type="domain" description="Non-reducing end beta-L-arabinofuranosidase-like GH127 catalytic" evidence="2">
    <location>
        <begin position="31"/>
        <end position="440"/>
    </location>
</feature>
<evidence type="ECO:0000259" key="3">
    <source>
        <dbReference type="Pfam" id="PF20736"/>
    </source>
</evidence>
<gene>
    <name evidence="4" type="ORF">B0T18DRAFT_314991</name>
</gene>
<feature type="chain" id="PRO_5041448011" description="DUF1680-domain-containing protein" evidence="1">
    <location>
        <begin position="17"/>
        <end position="632"/>
    </location>
</feature>
<evidence type="ECO:0000313" key="4">
    <source>
        <dbReference type="EMBL" id="KAK0755110.1"/>
    </source>
</evidence>
<evidence type="ECO:0000256" key="1">
    <source>
        <dbReference type="SAM" id="SignalP"/>
    </source>
</evidence>
<name>A0AA40FCE1_9PEZI</name>
<accession>A0AA40FCE1</accession>
<proteinExistence type="predicted"/>
<protein>
    <recommendedName>
        <fullName evidence="6">DUF1680-domain-containing protein</fullName>
    </recommendedName>
</protein>
<comment type="caution">
    <text evidence="4">The sequence shown here is derived from an EMBL/GenBank/DDBJ whole genome shotgun (WGS) entry which is preliminary data.</text>
</comment>
<sequence>MHLTFFLLLLTPPSLAEPIASPLASPFPLSSVSLTSGLLPANQNRTVAYLLDVAPDRLLYNFRLNHKLSTLGAAPNGGWDAPSFPFRTHMQGHFLTAWAQCHVALGLAECRTRAENFVAALAKCQANNAAAGFAAGYLSGFPESDFDLLDRRQLKSGNVPYYAVHKTMAGLLDVWRLLGSAAARDVLRGMAGWVEARTGRLSSAQMQAVLGTEFGGMGDVLAELAQVDAPNRARWLAVARRFDHAAVMDPLAAGRDALSGLHANTQVPKWIGAARVYVVTAEDYWRLGTPYYTGEDRYRAVAVNAWEATVHHHTYAMGGNSQAEHFRARDAISGFLSKDTAEACNTYNMLKLTRDLWTLSTNTTAPGGTEHFDYYELALLNHLIPAQNPASAHGHITYFTPLNPGGRRGVGPAWGGGTWSTDYDSFWCCQGTQIETNTKLMDSIYFYQESNGALLWVHLFVPSVVRWEARGIVVRQTTAFPAGDGTELVVEKAGTTAFRIKVRIPAWAVGAEVSVNGGPASGVKSGTYAEFGMEWKDGDRISVKLPRRLRLVAANDKPGVAAVAYGPVVLSGKYGDTALTAMPGLALGSIKATQKPLEFTAQADGKTVTLGPFHEAHGHNYNVYWAVSGQLS</sequence>
<dbReference type="AlphaFoldDB" id="A0AA40FCE1"/>
<keyword evidence="1" id="KW-0732">Signal</keyword>
<evidence type="ECO:0000313" key="5">
    <source>
        <dbReference type="Proteomes" id="UP001172155"/>
    </source>
</evidence>
<dbReference type="InterPro" id="IPR049046">
    <property type="entry name" value="Beta-AFase-like_GH127_middle"/>
</dbReference>
<dbReference type="InterPro" id="IPR012878">
    <property type="entry name" value="Beta-AFase-like_GH127_cat"/>
</dbReference>
<evidence type="ECO:0000259" key="2">
    <source>
        <dbReference type="Pfam" id="PF07944"/>
    </source>
</evidence>
<dbReference type="PANTHER" id="PTHR31151:SF0">
    <property type="entry name" value="PROLINE-TRNA LIGASE (DUF1680)"/>
    <property type="match status" value="1"/>
</dbReference>
<dbReference type="Pfam" id="PF20736">
    <property type="entry name" value="Glyco_hydro127M"/>
    <property type="match status" value="1"/>
</dbReference>